<sequence>LTTLSFTNARILHIARQANAQTFSSALGGVPATPVLDSGNPDRPFSVKGDTFVNIGAAFQRSCDQQFNGCANLANSGEGAFSTQDCQAQKDQCSAASAQAAVRLLI</sequence>
<accession>A0A6A6VHC5</accession>
<keyword evidence="2" id="KW-1185">Reference proteome</keyword>
<dbReference type="Proteomes" id="UP000799440">
    <property type="component" value="Unassembled WGS sequence"/>
</dbReference>
<evidence type="ECO:0000313" key="2">
    <source>
        <dbReference type="Proteomes" id="UP000799440"/>
    </source>
</evidence>
<dbReference type="OrthoDB" id="2153847at2759"/>
<organism evidence="1 2">
    <name type="scientific">Sporormia fimetaria CBS 119925</name>
    <dbReference type="NCBI Taxonomy" id="1340428"/>
    <lineage>
        <taxon>Eukaryota</taxon>
        <taxon>Fungi</taxon>
        <taxon>Dikarya</taxon>
        <taxon>Ascomycota</taxon>
        <taxon>Pezizomycotina</taxon>
        <taxon>Dothideomycetes</taxon>
        <taxon>Pleosporomycetidae</taxon>
        <taxon>Pleosporales</taxon>
        <taxon>Sporormiaceae</taxon>
        <taxon>Sporormia</taxon>
    </lineage>
</organism>
<dbReference type="AlphaFoldDB" id="A0A6A6VHC5"/>
<feature type="non-terminal residue" evidence="1">
    <location>
        <position position="1"/>
    </location>
</feature>
<protein>
    <submittedName>
        <fullName evidence="1">Uncharacterized protein</fullName>
    </submittedName>
</protein>
<reference evidence="1" key="1">
    <citation type="journal article" date="2020" name="Stud. Mycol.">
        <title>101 Dothideomycetes genomes: a test case for predicting lifestyles and emergence of pathogens.</title>
        <authorList>
            <person name="Haridas S."/>
            <person name="Albert R."/>
            <person name="Binder M."/>
            <person name="Bloem J."/>
            <person name="Labutti K."/>
            <person name="Salamov A."/>
            <person name="Andreopoulos B."/>
            <person name="Baker S."/>
            <person name="Barry K."/>
            <person name="Bills G."/>
            <person name="Bluhm B."/>
            <person name="Cannon C."/>
            <person name="Castanera R."/>
            <person name="Culley D."/>
            <person name="Daum C."/>
            <person name="Ezra D."/>
            <person name="Gonzalez J."/>
            <person name="Henrissat B."/>
            <person name="Kuo A."/>
            <person name="Liang C."/>
            <person name="Lipzen A."/>
            <person name="Lutzoni F."/>
            <person name="Magnuson J."/>
            <person name="Mondo S."/>
            <person name="Nolan M."/>
            <person name="Ohm R."/>
            <person name="Pangilinan J."/>
            <person name="Park H.-J."/>
            <person name="Ramirez L."/>
            <person name="Alfaro M."/>
            <person name="Sun H."/>
            <person name="Tritt A."/>
            <person name="Yoshinaga Y."/>
            <person name="Zwiers L.-H."/>
            <person name="Turgeon B."/>
            <person name="Goodwin S."/>
            <person name="Spatafora J."/>
            <person name="Crous P."/>
            <person name="Grigoriev I."/>
        </authorList>
    </citation>
    <scope>NUCLEOTIDE SEQUENCE</scope>
    <source>
        <strain evidence="1">CBS 119925</strain>
    </source>
</reference>
<evidence type="ECO:0000313" key="1">
    <source>
        <dbReference type="EMBL" id="KAF2749523.1"/>
    </source>
</evidence>
<dbReference type="EMBL" id="MU006566">
    <property type="protein sequence ID" value="KAF2749523.1"/>
    <property type="molecule type" value="Genomic_DNA"/>
</dbReference>
<name>A0A6A6VHC5_9PLEO</name>
<gene>
    <name evidence="1" type="ORF">M011DRAFT_419907</name>
</gene>
<proteinExistence type="predicted"/>